<comment type="caution">
    <text evidence="1">The sequence shown here is derived from an EMBL/GenBank/DDBJ whole genome shotgun (WGS) entry which is preliminary data.</text>
</comment>
<proteinExistence type="predicted"/>
<dbReference type="EMBL" id="BAABDE010000039">
    <property type="protein sequence ID" value="GAA3841552.1"/>
    <property type="molecule type" value="Genomic_DNA"/>
</dbReference>
<gene>
    <name evidence="1" type="ORF">GCM10022403_087190</name>
</gene>
<organism evidence="1 2">
    <name type="scientific">Streptomyces coacervatus</name>
    <dbReference type="NCBI Taxonomy" id="647381"/>
    <lineage>
        <taxon>Bacteria</taxon>
        <taxon>Bacillati</taxon>
        <taxon>Actinomycetota</taxon>
        <taxon>Actinomycetes</taxon>
        <taxon>Kitasatosporales</taxon>
        <taxon>Streptomycetaceae</taxon>
        <taxon>Streptomyces</taxon>
    </lineage>
</organism>
<accession>A0ABP7JCR3</accession>
<keyword evidence="2" id="KW-1185">Reference proteome</keyword>
<dbReference type="Proteomes" id="UP001501009">
    <property type="component" value="Unassembled WGS sequence"/>
</dbReference>
<sequence>MACTGRFHDFLFRDDDEWTLVRRQPVYGKDRLDVADPAASFKPAPVLLARFPFGYRHLGHVQTKAGFTLKPRLTGLAHRPVAVLPVRPSAITRYCGSPRNLLPCQDADGETALRLERAHQAGRWASAANPAASY</sequence>
<evidence type="ECO:0000313" key="2">
    <source>
        <dbReference type="Proteomes" id="UP001501009"/>
    </source>
</evidence>
<name>A0ABP7JCR3_9ACTN</name>
<evidence type="ECO:0000313" key="1">
    <source>
        <dbReference type="EMBL" id="GAA3841552.1"/>
    </source>
</evidence>
<reference evidence="2" key="1">
    <citation type="journal article" date="2019" name="Int. J. Syst. Evol. Microbiol.">
        <title>The Global Catalogue of Microorganisms (GCM) 10K type strain sequencing project: providing services to taxonomists for standard genome sequencing and annotation.</title>
        <authorList>
            <consortium name="The Broad Institute Genomics Platform"/>
            <consortium name="The Broad Institute Genome Sequencing Center for Infectious Disease"/>
            <person name="Wu L."/>
            <person name="Ma J."/>
        </authorList>
    </citation>
    <scope>NUCLEOTIDE SEQUENCE [LARGE SCALE GENOMIC DNA]</scope>
    <source>
        <strain evidence="2">JCM 17138</strain>
    </source>
</reference>
<protein>
    <submittedName>
        <fullName evidence="1">Uncharacterized protein</fullName>
    </submittedName>
</protein>